<dbReference type="Gene3D" id="2.60.40.790">
    <property type="match status" value="1"/>
</dbReference>
<dbReference type="InterPro" id="IPR031107">
    <property type="entry name" value="Small_HSP"/>
</dbReference>
<protein>
    <submittedName>
        <fullName evidence="4">Heat shock protein Hsp20</fullName>
    </submittedName>
</protein>
<proteinExistence type="inferred from homology"/>
<comment type="caution">
    <text evidence="4">The sequence shown here is derived from an EMBL/GenBank/DDBJ whole genome shotgun (WGS) entry which is preliminary data.</text>
</comment>
<reference evidence="4 5" key="1">
    <citation type="journal article" date="2012" name="J. Bacteriol.">
        <title>Genome Sequence of the Halotolerant Bacterium Imtechella halotolerans K1T.</title>
        <authorList>
            <person name="Kumar S."/>
            <person name="Vikram S."/>
            <person name="Subramanian S."/>
            <person name="Raghava G.P."/>
            <person name="Pinnaka A.K."/>
        </authorList>
    </citation>
    <scope>NUCLEOTIDE SEQUENCE [LARGE SCALE GENOMIC DNA]</scope>
    <source>
        <strain evidence="4 5">K1</strain>
    </source>
</reference>
<gene>
    <name evidence="4" type="ORF">W5A_07237</name>
</gene>
<dbReference type="InterPro" id="IPR008978">
    <property type="entry name" value="HSP20-like_chaperone"/>
</dbReference>
<evidence type="ECO:0000259" key="3">
    <source>
        <dbReference type="PROSITE" id="PS01031"/>
    </source>
</evidence>
<comment type="similarity">
    <text evidence="1 2">Belongs to the small heat shock protein (HSP20) family.</text>
</comment>
<dbReference type="EMBL" id="AJJU01000007">
    <property type="protein sequence ID" value="EID75110.1"/>
    <property type="molecule type" value="Genomic_DNA"/>
</dbReference>
<dbReference type="OrthoDB" id="9814487at2"/>
<dbReference type="eggNOG" id="COG0071">
    <property type="taxonomic scope" value="Bacteria"/>
</dbReference>
<evidence type="ECO:0000313" key="5">
    <source>
        <dbReference type="Proteomes" id="UP000005938"/>
    </source>
</evidence>
<dbReference type="RefSeq" id="WP_008238939.1">
    <property type="nucleotide sequence ID" value="NZ_AJJU01000007.1"/>
</dbReference>
<dbReference type="Pfam" id="PF00011">
    <property type="entry name" value="HSP20"/>
    <property type="match status" value="1"/>
</dbReference>
<dbReference type="AlphaFoldDB" id="I0WFE4"/>
<organism evidence="4 5">
    <name type="scientific">Imtechella halotolerans K1</name>
    <dbReference type="NCBI Taxonomy" id="946077"/>
    <lineage>
        <taxon>Bacteria</taxon>
        <taxon>Pseudomonadati</taxon>
        <taxon>Bacteroidota</taxon>
        <taxon>Flavobacteriia</taxon>
        <taxon>Flavobacteriales</taxon>
        <taxon>Flavobacteriaceae</taxon>
        <taxon>Imtechella</taxon>
    </lineage>
</organism>
<evidence type="ECO:0000313" key="4">
    <source>
        <dbReference type="EMBL" id="EID75110.1"/>
    </source>
</evidence>
<keyword evidence="5" id="KW-1185">Reference proteome</keyword>
<dbReference type="PROSITE" id="PS01031">
    <property type="entry name" value="SHSP"/>
    <property type="match status" value="1"/>
</dbReference>
<dbReference type="CDD" id="cd06471">
    <property type="entry name" value="ACD_LpsHSP_like"/>
    <property type="match status" value="1"/>
</dbReference>
<evidence type="ECO:0000256" key="2">
    <source>
        <dbReference type="RuleBase" id="RU003616"/>
    </source>
</evidence>
<feature type="domain" description="SHSP" evidence="3">
    <location>
        <begin position="32"/>
        <end position="147"/>
    </location>
</feature>
<sequence length="147" mass="17106">MNLVKQKNNTWFPSIFDDFLHPNFFGEVVNRNDWNISVPAVNIKEHDSYFLVEMAVPGMKKEDFNISLDNQVLSISSEKKTSAEEKDKEGRYTRKEFSYNSFKRAFSLPESVATEKIDATYKDGVLLLTLPKKEEVLHQSKRLIDIR</sequence>
<dbReference type="SUPFAM" id="SSF49764">
    <property type="entry name" value="HSP20-like chaperones"/>
    <property type="match status" value="1"/>
</dbReference>
<dbReference type="STRING" id="946077.W5A_07237"/>
<dbReference type="PANTHER" id="PTHR11527">
    <property type="entry name" value="HEAT-SHOCK PROTEIN 20 FAMILY MEMBER"/>
    <property type="match status" value="1"/>
</dbReference>
<evidence type="ECO:0000256" key="1">
    <source>
        <dbReference type="PROSITE-ProRule" id="PRU00285"/>
    </source>
</evidence>
<accession>I0WFE4</accession>
<dbReference type="PATRIC" id="fig|946077.3.peg.1463"/>
<name>I0WFE4_9FLAO</name>
<dbReference type="InterPro" id="IPR002068">
    <property type="entry name" value="A-crystallin/Hsp20_dom"/>
</dbReference>
<dbReference type="Proteomes" id="UP000005938">
    <property type="component" value="Unassembled WGS sequence"/>
</dbReference>
<keyword evidence="4" id="KW-0346">Stress response</keyword>